<proteinExistence type="predicted"/>
<keyword evidence="2" id="KW-1185">Reference proteome</keyword>
<name>A0A1K0GRR5_9ACTN</name>
<dbReference type="EMBL" id="MEIA01000256">
    <property type="protein sequence ID" value="OJF11955.1"/>
    <property type="molecule type" value="Genomic_DNA"/>
</dbReference>
<reference evidence="1 2" key="1">
    <citation type="submission" date="2016-09" db="EMBL/GenBank/DDBJ databases">
        <title>Couchioplanes caeruleus draft genome sequence.</title>
        <authorList>
            <person name="Sheehan J."/>
            <person name="Caffrey P."/>
        </authorList>
    </citation>
    <scope>NUCLEOTIDE SEQUENCE [LARGE SCALE GENOMIC DNA]</scope>
    <source>
        <strain evidence="1 2">DSM 43634</strain>
    </source>
</reference>
<organism evidence="1 2">
    <name type="scientific">Couchioplanes caeruleus subsp. caeruleus</name>
    <dbReference type="NCBI Taxonomy" id="56427"/>
    <lineage>
        <taxon>Bacteria</taxon>
        <taxon>Bacillati</taxon>
        <taxon>Actinomycetota</taxon>
        <taxon>Actinomycetes</taxon>
        <taxon>Micromonosporales</taxon>
        <taxon>Micromonosporaceae</taxon>
        <taxon>Couchioplanes</taxon>
    </lineage>
</organism>
<comment type="caution">
    <text evidence="1">The sequence shown here is derived from an EMBL/GenBank/DDBJ whole genome shotgun (WGS) entry which is preliminary data.</text>
</comment>
<evidence type="ECO:0000313" key="1">
    <source>
        <dbReference type="EMBL" id="OJF11955.1"/>
    </source>
</evidence>
<evidence type="ECO:0000313" key="2">
    <source>
        <dbReference type="Proteomes" id="UP000182486"/>
    </source>
</evidence>
<dbReference type="AlphaFoldDB" id="A0A1K0GRR5"/>
<dbReference type="Proteomes" id="UP000182486">
    <property type="component" value="Unassembled WGS sequence"/>
</dbReference>
<sequence>MSPVIEFVMETPDAAWRVEVVRRGRTRWYRIVHGDNELDWLSIAAVQRVLTEAGIDMADLQEVTGPAASAEHGVA</sequence>
<accession>A0A1K0GRR5</accession>
<dbReference type="RefSeq" id="WP_143162839.1">
    <property type="nucleotide sequence ID" value="NZ_MEIA01000256.1"/>
</dbReference>
<protein>
    <submittedName>
        <fullName evidence="1">Uncharacterized protein</fullName>
    </submittedName>
</protein>
<gene>
    <name evidence="1" type="ORF">BG844_23320</name>
</gene>